<evidence type="ECO:0000259" key="7">
    <source>
        <dbReference type="Pfam" id="PF00931"/>
    </source>
</evidence>
<dbReference type="PANTHER" id="PTHR36766:SF48">
    <property type="entry name" value="DISEASE RESISTANCE PROTEIN RGA3"/>
    <property type="match status" value="1"/>
</dbReference>
<evidence type="ECO:0000259" key="10">
    <source>
        <dbReference type="Pfam" id="PF23598"/>
    </source>
</evidence>
<keyword evidence="3" id="KW-0677">Repeat</keyword>
<dbReference type="GO" id="GO:0005524">
    <property type="term" value="F:ATP binding"/>
    <property type="evidence" value="ECO:0007669"/>
    <property type="project" value="UniProtKB-KW"/>
</dbReference>
<evidence type="ECO:0000313" key="12">
    <source>
        <dbReference type="EMBL" id="KAK1423778.1"/>
    </source>
</evidence>
<evidence type="ECO:0000256" key="3">
    <source>
        <dbReference type="ARBA" id="ARBA00022737"/>
    </source>
</evidence>
<dbReference type="Pfam" id="PF23559">
    <property type="entry name" value="WHD_DRP"/>
    <property type="match status" value="1"/>
</dbReference>
<protein>
    <submittedName>
        <fullName evidence="12">Uncharacterized protein</fullName>
    </submittedName>
</protein>
<evidence type="ECO:0000256" key="5">
    <source>
        <dbReference type="ARBA" id="ARBA00022821"/>
    </source>
</evidence>
<dbReference type="Gene3D" id="1.10.8.430">
    <property type="entry name" value="Helical domain of apoptotic protease-activating factors"/>
    <property type="match status" value="1"/>
</dbReference>
<evidence type="ECO:0000313" key="13">
    <source>
        <dbReference type="Proteomes" id="UP001229421"/>
    </source>
</evidence>
<dbReference type="EMBL" id="JAUHHV010000005">
    <property type="protein sequence ID" value="KAK1423778.1"/>
    <property type="molecule type" value="Genomic_DNA"/>
</dbReference>
<dbReference type="InterPro" id="IPR041118">
    <property type="entry name" value="Rx_N"/>
</dbReference>
<dbReference type="InterPro" id="IPR058922">
    <property type="entry name" value="WHD_DRP"/>
</dbReference>
<dbReference type="Pfam" id="PF18052">
    <property type="entry name" value="Rx_N"/>
    <property type="match status" value="1"/>
</dbReference>
<dbReference type="SMART" id="SM00367">
    <property type="entry name" value="LRR_CC"/>
    <property type="match status" value="4"/>
</dbReference>
<dbReference type="SUPFAM" id="SSF52058">
    <property type="entry name" value="L domain-like"/>
    <property type="match status" value="1"/>
</dbReference>
<dbReference type="PRINTS" id="PR00364">
    <property type="entry name" value="DISEASERSIST"/>
</dbReference>
<dbReference type="InterPro" id="IPR002182">
    <property type="entry name" value="NB-ARC"/>
</dbReference>
<dbReference type="Pfam" id="PF00931">
    <property type="entry name" value="NB-ARC"/>
    <property type="match status" value="1"/>
</dbReference>
<dbReference type="InterPro" id="IPR027417">
    <property type="entry name" value="P-loop_NTPase"/>
</dbReference>
<dbReference type="InterPro" id="IPR036388">
    <property type="entry name" value="WH-like_DNA-bd_sf"/>
</dbReference>
<dbReference type="Gene3D" id="1.10.10.10">
    <property type="entry name" value="Winged helix-like DNA-binding domain superfamily/Winged helix DNA-binding domain"/>
    <property type="match status" value="1"/>
</dbReference>
<evidence type="ECO:0000259" key="9">
    <source>
        <dbReference type="Pfam" id="PF23559"/>
    </source>
</evidence>
<dbReference type="Gene3D" id="1.20.5.4130">
    <property type="match status" value="1"/>
</dbReference>
<name>A0AAD8KJ25_TARER</name>
<dbReference type="SUPFAM" id="SSF52047">
    <property type="entry name" value="RNI-like"/>
    <property type="match status" value="1"/>
</dbReference>
<keyword evidence="13" id="KW-1185">Reference proteome</keyword>
<keyword evidence="5" id="KW-0611">Plant defense</keyword>
<comment type="similarity">
    <text evidence="1">Belongs to the disease resistance NB-LRR family.</text>
</comment>
<dbReference type="InterPro" id="IPR006553">
    <property type="entry name" value="Leu-rich_rpt_Cys-con_subtyp"/>
</dbReference>
<feature type="domain" description="Disease resistance protein winged helix" evidence="9">
    <location>
        <begin position="424"/>
        <end position="492"/>
    </location>
</feature>
<dbReference type="FunFam" id="1.10.10.10:FF:000322">
    <property type="entry name" value="Probable disease resistance protein At1g63360"/>
    <property type="match status" value="1"/>
</dbReference>
<gene>
    <name evidence="12" type="ORF">QVD17_19086</name>
</gene>
<dbReference type="SUPFAM" id="SSF52540">
    <property type="entry name" value="P-loop containing nucleoside triphosphate hydrolases"/>
    <property type="match status" value="1"/>
</dbReference>
<keyword evidence="6" id="KW-0067">ATP-binding</keyword>
<evidence type="ECO:0000259" key="8">
    <source>
        <dbReference type="Pfam" id="PF18052"/>
    </source>
</evidence>
<dbReference type="Gene3D" id="3.80.10.10">
    <property type="entry name" value="Ribonuclease Inhibitor"/>
    <property type="match status" value="4"/>
</dbReference>
<evidence type="ECO:0000256" key="1">
    <source>
        <dbReference type="ARBA" id="ARBA00008894"/>
    </source>
</evidence>
<dbReference type="Gene3D" id="3.40.50.300">
    <property type="entry name" value="P-loop containing nucleotide triphosphate hydrolases"/>
    <property type="match status" value="1"/>
</dbReference>
<evidence type="ECO:0000256" key="6">
    <source>
        <dbReference type="ARBA" id="ARBA00022840"/>
    </source>
</evidence>
<dbReference type="InterPro" id="IPR032675">
    <property type="entry name" value="LRR_dom_sf"/>
</dbReference>
<dbReference type="PANTHER" id="PTHR36766">
    <property type="entry name" value="PLANT BROAD-SPECTRUM MILDEW RESISTANCE PROTEIN RPW8"/>
    <property type="match status" value="1"/>
</dbReference>
<feature type="domain" description="Disease resistance N-terminal" evidence="8">
    <location>
        <begin position="10"/>
        <end position="86"/>
    </location>
</feature>
<evidence type="ECO:0000256" key="4">
    <source>
        <dbReference type="ARBA" id="ARBA00022741"/>
    </source>
</evidence>
<dbReference type="GO" id="GO:0043531">
    <property type="term" value="F:ADP binding"/>
    <property type="evidence" value="ECO:0007669"/>
    <property type="project" value="InterPro"/>
</dbReference>
<dbReference type="InterPro" id="IPR056789">
    <property type="entry name" value="LRR_R13L1-DRL21"/>
</dbReference>
<dbReference type="AlphaFoldDB" id="A0AAD8KJ25"/>
<feature type="domain" description="NB-ARC" evidence="7">
    <location>
        <begin position="167"/>
        <end position="338"/>
    </location>
</feature>
<proteinExistence type="inferred from homology"/>
<dbReference type="Pfam" id="PF25019">
    <property type="entry name" value="LRR_R13L1-DRL21"/>
    <property type="match status" value="1"/>
</dbReference>
<dbReference type="Pfam" id="PF23598">
    <property type="entry name" value="LRR_14"/>
    <property type="match status" value="1"/>
</dbReference>
<dbReference type="Proteomes" id="UP001229421">
    <property type="component" value="Unassembled WGS sequence"/>
</dbReference>
<dbReference type="InterPro" id="IPR055414">
    <property type="entry name" value="LRR_R13L4/SHOC2-like"/>
</dbReference>
<keyword evidence="4" id="KW-0547">Nucleotide-binding</keyword>
<dbReference type="InterPro" id="IPR042197">
    <property type="entry name" value="Apaf_helical"/>
</dbReference>
<feature type="domain" description="Disease resistance R13L4/SHOC-2-like LRR" evidence="10">
    <location>
        <begin position="952"/>
        <end position="1141"/>
    </location>
</feature>
<comment type="caution">
    <text evidence="12">The sequence shown here is derived from an EMBL/GenBank/DDBJ whole genome shotgun (WGS) entry which is preliminary data.</text>
</comment>
<evidence type="ECO:0000259" key="11">
    <source>
        <dbReference type="Pfam" id="PF25019"/>
    </source>
</evidence>
<keyword evidence="2" id="KW-0433">Leucine-rich repeat</keyword>
<reference evidence="12" key="1">
    <citation type="journal article" date="2023" name="bioRxiv">
        <title>Improved chromosome-level genome assembly for marigold (Tagetes erecta).</title>
        <authorList>
            <person name="Jiang F."/>
            <person name="Yuan L."/>
            <person name="Wang S."/>
            <person name="Wang H."/>
            <person name="Xu D."/>
            <person name="Wang A."/>
            <person name="Fan W."/>
        </authorList>
    </citation>
    <scope>NUCLEOTIDE SEQUENCE</scope>
    <source>
        <strain evidence="12">WSJ</strain>
        <tissue evidence="12">Leaf</tissue>
    </source>
</reference>
<accession>A0AAD8KJ25</accession>
<feature type="domain" description="R13L1/DRL21-like LRR repeat region" evidence="11">
    <location>
        <begin position="675"/>
        <end position="828"/>
    </location>
</feature>
<dbReference type="FunFam" id="3.40.50.300:FF:001091">
    <property type="entry name" value="Probable disease resistance protein At1g61300"/>
    <property type="match status" value="1"/>
</dbReference>
<evidence type="ECO:0000256" key="2">
    <source>
        <dbReference type="ARBA" id="ARBA00022614"/>
    </source>
</evidence>
<dbReference type="GO" id="GO:0051607">
    <property type="term" value="P:defense response to virus"/>
    <property type="evidence" value="ECO:0007669"/>
    <property type="project" value="UniProtKB-ARBA"/>
</dbReference>
<sequence length="1170" mass="133219">MAELVLPPLLQVIFEKLASPLLQTLANKCGLNDNFKRIEKILPMIQAVVENAEHRQVTDKVVRIWISQLKDTVDQAVDYLEDFTNKAYPYLLLEEKYDMPRKWLSLRSISTSTEKVREVLQVLETAATEGFQNLHLKEAVHGASLVSDDRATGSFVVESDVFGRDEDRERITELLLSVGDERNLPAVFIVGMGGMGKTTLAQLAYFDEKVVEHFDLRLWLFVSQVFDVEKILRRVIESATGEICNLSEMDVIQSKFWHILYNKRFLIVFDDVWNEDEEKWDKLRALFQGGAKGSKILVTTRSEKVAMIIDPTHVSTYYLKGLAHDDCWALFERRAFRQGDQDSYPNLLEIGKQTLGKCSGVPLAVKTLGSLMRFKRKEEEWLVVQNSDVWNLDVCSQSGIMAALMLSYLHLPSHLKYCFTFCSVFPKNYLIERKKLILIWIAEGLIQSEEGTEPEDTGDDYFKELLWMSFFEENNEDQTKMYKLHDLFYDLARSLTKNDTITLDSLTDISSSNVARIRHLSIESSSSFQLPETFQQAQHMRTLLLLSCGGYDAPVHPKMLASFTYLRVLNVSYCNVQLPESLGELRCLKYLDQSYSGIKCLPIRINLLRSLLTINLSSCYNLYQLPELHNMRNLRHLNIAGCNRLAHMPNGIEELLQLQTLPMYIVSRLSNLEILGPLNLRGELKIKHLENVRTTEQAKEAKIWKKGHLTSLGLCWGNDDTNLIMNPTLKGSLSWLQMGKKDTEPQPSEPTDPMDGKLAEEVLSCLRPHANVKSLHLLGYPGLSFPRTFSKWLLPKLSTVELINCREILWLPALGHLFGLKTLMIEGMNKLENIGQEFYGENCIEAFPSLQELHIKIFPVLEGWCGVDDKSIFPSLRKLTITNCPNLIEAPIFMSLRHLSLHGCNPKILDSTSKSTSLVTLVIQDFVELFSLPEQLLKNNSLLASIDIISCPNLQSLPSEFQNLNSLETLTIRWCQRLSSLTKGFHKLTALKSLEITECHNITRLGEEIGGLKSLKTLSVENCSNLGFISLGLQHLTSIEHLTIMYCSSLYSLPDGFQHLFSLKRLTLINCPELQLLPESLKFATQLQSLQLHSCSKLDGLPEWFDNLLGLRSLEISDCQNVTSLPVGLRRLTALQHLSIHQCPVLKQHCWPKNGVDWWKIAHVPHVYIP</sequence>
<organism evidence="12 13">
    <name type="scientific">Tagetes erecta</name>
    <name type="common">African marigold</name>
    <dbReference type="NCBI Taxonomy" id="13708"/>
    <lineage>
        <taxon>Eukaryota</taxon>
        <taxon>Viridiplantae</taxon>
        <taxon>Streptophyta</taxon>
        <taxon>Embryophyta</taxon>
        <taxon>Tracheophyta</taxon>
        <taxon>Spermatophyta</taxon>
        <taxon>Magnoliopsida</taxon>
        <taxon>eudicotyledons</taxon>
        <taxon>Gunneridae</taxon>
        <taxon>Pentapetalae</taxon>
        <taxon>asterids</taxon>
        <taxon>campanulids</taxon>
        <taxon>Asterales</taxon>
        <taxon>Asteraceae</taxon>
        <taxon>Asteroideae</taxon>
        <taxon>Heliantheae alliance</taxon>
        <taxon>Tageteae</taxon>
        <taxon>Tagetes</taxon>
    </lineage>
</organism>